<keyword evidence="2" id="KW-0324">Glycolysis</keyword>
<dbReference type="PROSITE" id="PS51463">
    <property type="entry name" value="P_GLUCOSE_ISOMERASE_3"/>
    <property type="match status" value="1"/>
</dbReference>
<dbReference type="SUPFAM" id="SSF53697">
    <property type="entry name" value="SIS domain"/>
    <property type="match status" value="1"/>
</dbReference>
<dbReference type="GO" id="GO:0051156">
    <property type="term" value="P:glucose 6-phosphate metabolic process"/>
    <property type="evidence" value="ECO:0007669"/>
    <property type="project" value="TreeGrafter"/>
</dbReference>
<evidence type="ECO:0000256" key="3">
    <source>
        <dbReference type="ARBA" id="ARBA00023235"/>
    </source>
</evidence>
<evidence type="ECO:0000256" key="2">
    <source>
        <dbReference type="ARBA" id="ARBA00023152"/>
    </source>
</evidence>
<dbReference type="GO" id="GO:0048029">
    <property type="term" value="F:monosaccharide binding"/>
    <property type="evidence" value="ECO:0007669"/>
    <property type="project" value="TreeGrafter"/>
</dbReference>
<gene>
    <name evidence="4" type="ORF">IAG11_23370</name>
</gene>
<feature type="non-terminal residue" evidence="4">
    <location>
        <position position="155"/>
    </location>
</feature>
<protein>
    <submittedName>
        <fullName evidence="4">Glucose-6-phosphate isomerase</fullName>
    </submittedName>
</protein>
<evidence type="ECO:0000313" key="4">
    <source>
        <dbReference type="EMBL" id="MBD0222765.1"/>
    </source>
</evidence>
<organism evidence="4 5">
    <name type="scientific">Acinetobacter baumannii</name>
    <dbReference type="NCBI Taxonomy" id="470"/>
    <lineage>
        <taxon>Bacteria</taxon>
        <taxon>Pseudomonadati</taxon>
        <taxon>Pseudomonadota</taxon>
        <taxon>Gammaproteobacteria</taxon>
        <taxon>Moraxellales</taxon>
        <taxon>Moraxellaceae</taxon>
        <taxon>Acinetobacter</taxon>
        <taxon>Acinetobacter calcoaceticus/baumannii complex</taxon>
    </lineage>
</organism>
<comment type="caution">
    <text evidence="4">The sequence shown here is derived from an EMBL/GenBank/DDBJ whole genome shotgun (WGS) entry which is preliminary data.</text>
</comment>
<dbReference type="Pfam" id="PF00342">
    <property type="entry name" value="PGI"/>
    <property type="match status" value="1"/>
</dbReference>
<dbReference type="InterPro" id="IPR001672">
    <property type="entry name" value="G6P_Isomerase"/>
</dbReference>
<proteinExistence type="predicted"/>
<evidence type="ECO:0000313" key="5">
    <source>
        <dbReference type="Proteomes" id="UP000634608"/>
    </source>
</evidence>
<dbReference type="AlphaFoldDB" id="A0A8I0FEI3"/>
<accession>A0A8I0FEI3</accession>
<keyword evidence="1" id="KW-0312">Gluconeogenesis</keyword>
<dbReference type="Proteomes" id="UP000634608">
    <property type="component" value="Unassembled WGS sequence"/>
</dbReference>
<dbReference type="PANTHER" id="PTHR11469">
    <property type="entry name" value="GLUCOSE-6-PHOSPHATE ISOMERASE"/>
    <property type="match status" value="1"/>
</dbReference>
<keyword evidence="3 4" id="KW-0413">Isomerase</keyword>
<dbReference type="GO" id="GO:0005829">
    <property type="term" value="C:cytosol"/>
    <property type="evidence" value="ECO:0007669"/>
    <property type="project" value="TreeGrafter"/>
</dbReference>
<dbReference type="PANTHER" id="PTHR11469:SF1">
    <property type="entry name" value="GLUCOSE-6-PHOSPHATE ISOMERASE"/>
    <property type="match status" value="1"/>
</dbReference>
<dbReference type="GO" id="GO:0006094">
    <property type="term" value="P:gluconeogenesis"/>
    <property type="evidence" value="ECO:0007669"/>
    <property type="project" value="UniProtKB-KW"/>
</dbReference>
<dbReference type="EMBL" id="JACSVK010000742">
    <property type="protein sequence ID" value="MBD0222765.1"/>
    <property type="molecule type" value="Genomic_DNA"/>
</dbReference>
<reference evidence="4" key="1">
    <citation type="submission" date="2020-08" db="EMBL/GenBank/DDBJ databases">
        <title>Diversity of carbapenem-resistant Acinetobacter baumannii and bacteriophage-mediated spread of the Oxa23 carbapenemase.</title>
        <authorList>
            <person name="Abouelfetouh A."/>
            <person name="Mattock J."/>
            <person name="Turner D."/>
            <person name="Li E."/>
            <person name="Evans B.A."/>
        </authorList>
    </citation>
    <scope>NUCLEOTIDE SEQUENCE</scope>
    <source>
        <strain evidence="4">A86</strain>
    </source>
</reference>
<evidence type="ECO:0000256" key="1">
    <source>
        <dbReference type="ARBA" id="ARBA00022432"/>
    </source>
</evidence>
<dbReference type="InterPro" id="IPR046348">
    <property type="entry name" value="SIS_dom_sf"/>
</dbReference>
<dbReference type="GO" id="GO:0004347">
    <property type="term" value="F:glucose-6-phosphate isomerase activity"/>
    <property type="evidence" value="ECO:0007669"/>
    <property type="project" value="InterPro"/>
</dbReference>
<sequence>LVEKNSNLHIKELFVSEPDRFQQYSVKFDQLVFDYSKHRVTKNVLEQLVALAKTKQLTHWIERLFSQDKVNCTEQRAAMHWALRLPLEYSKFPELTEKVHSQLQRMYALVEKIHAGQYRGATGEVIQDVVNIGVGGSDLGPQMVTHALCDFKVKT</sequence>
<dbReference type="GO" id="GO:0097367">
    <property type="term" value="F:carbohydrate derivative binding"/>
    <property type="evidence" value="ECO:0007669"/>
    <property type="project" value="InterPro"/>
</dbReference>
<dbReference type="Gene3D" id="3.40.50.10490">
    <property type="entry name" value="Glucose-6-phosphate isomerase like protein, domain 1"/>
    <property type="match status" value="2"/>
</dbReference>
<dbReference type="GO" id="GO:0006096">
    <property type="term" value="P:glycolytic process"/>
    <property type="evidence" value="ECO:0007669"/>
    <property type="project" value="UniProtKB-KW"/>
</dbReference>
<name>A0A8I0FEI3_ACIBA</name>
<feature type="non-terminal residue" evidence="4">
    <location>
        <position position="1"/>
    </location>
</feature>